<dbReference type="Pfam" id="PF01522">
    <property type="entry name" value="Polysacc_deac_1"/>
    <property type="match status" value="1"/>
</dbReference>
<organism evidence="6 7">
    <name type="scientific">Cystobacter fuscus</name>
    <dbReference type="NCBI Taxonomy" id="43"/>
    <lineage>
        <taxon>Bacteria</taxon>
        <taxon>Pseudomonadati</taxon>
        <taxon>Myxococcota</taxon>
        <taxon>Myxococcia</taxon>
        <taxon>Myxococcales</taxon>
        <taxon>Cystobacterineae</taxon>
        <taxon>Archangiaceae</taxon>
        <taxon>Cystobacter</taxon>
    </lineage>
</organism>
<feature type="signal peptide" evidence="4">
    <location>
        <begin position="1"/>
        <end position="20"/>
    </location>
</feature>
<dbReference type="PROSITE" id="PS51257">
    <property type="entry name" value="PROKAR_LIPOPROTEIN"/>
    <property type="match status" value="1"/>
</dbReference>
<evidence type="ECO:0000313" key="7">
    <source>
        <dbReference type="Proteomes" id="UP000217257"/>
    </source>
</evidence>
<dbReference type="KEGG" id="cfus:CYFUS_007505"/>
<dbReference type="EMBL" id="CP022098">
    <property type="protein sequence ID" value="ATB42029.1"/>
    <property type="molecule type" value="Genomic_DNA"/>
</dbReference>
<dbReference type="InterPro" id="IPR002509">
    <property type="entry name" value="NODB_dom"/>
</dbReference>
<dbReference type="PANTHER" id="PTHR10587">
    <property type="entry name" value="GLYCOSYL TRANSFERASE-RELATED"/>
    <property type="match status" value="1"/>
</dbReference>
<evidence type="ECO:0000256" key="2">
    <source>
        <dbReference type="ARBA" id="ARBA00022801"/>
    </source>
</evidence>
<dbReference type="SUPFAM" id="SSF88713">
    <property type="entry name" value="Glycoside hydrolase/deacetylase"/>
    <property type="match status" value="1"/>
</dbReference>
<dbReference type="GO" id="GO:0016810">
    <property type="term" value="F:hydrolase activity, acting on carbon-nitrogen (but not peptide) bonds"/>
    <property type="evidence" value="ECO:0007669"/>
    <property type="project" value="InterPro"/>
</dbReference>
<dbReference type="GO" id="GO:0046872">
    <property type="term" value="F:metal ion binding"/>
    <property type="evidence" value="ECO:0007669"/>
    <property type="project" value="UniProtKB-KW"/>
</dbReference>
<name>A0A250JDQ2_9BACT</name>
<evidence type="ECO:0000256" key="4">
    <source>
        <dbReference type="SAM" id="SignalP"/>
    </source>
</evidence>
<dbReference type="AlphaFoldDB" id="A0A250JDQ2"/>
<feature type="chain" id="PRO_5012332053" description="NodB homology domain-containing protein" evidence="4">
    <location>
        <begin position="21"/>
        <end position="279"/>
    </location>
</feature>
<sequence length="279" mass="30481">MARRSSVRFSMVLVVLVASACAWTPPEEPEAPEPPPPSAPAAAAGPTACVTAPIVTNGSRLRKRIALTFDACTTRKNEYDERVIRTLLETQTPATLFIGGGWALANPRRLQELAQYPGFELGNHTFSHANMPKVRDDRQVIEELQRAQRVVYDLTGQIPRYFRPPFGEVDGRVAWLASQAALTTINFDLPSGDPDGTVTPKRMVDWVLKQASPGGIVVMHMNHKRFPTAEALPAIIKGLRKRGFELVTVGTLLDDNTWPTCQPTTAPTLEPALVAGVIP</sequence>
<dbReference type="PROSITE" id="PS51677">
    <property type="entry name" value="NODB"/>
    <property type="match status" value="1"/>
</dbReference>
<keyword evidence="1" id="KW-0479">Metal-binding</keyword>
<dbReference type="Gene3D" id="3.20.20.370">
    <property type="entry name" value="Glycoside hydrolase/deacetylase"/>
    <property type="match status" value="1"/>
</dbReference>
<evidence type="ECO:0000313" key="6">
    <source>
        <dbReference type="EMBL" id="ATB42029.1"/>
    </source>
</evidence>
<evidence type="ECO:0000259" key="5">
    <source>
        <dbReference type="PROSITE" id="PS51677"/>
    </source>
</evidence>
<reference evidence="6 7" key="1">
    <citation type="submission" date="2017-06" db="EMBL/GenBank/DDBJ databases">
        <title>Sequencing and comparative analysis of myxobacterial genomes.</title>
        <authorList>
            <person name="Rupp O."/>
            <person name="Goesmann A."/>
            <person name="Sogaard-Andersen L."/>
        </authorList>
    </citation>
    <scope>NUCLEOTIDE SEQUENCE [LARGE SCALE GENOMIC DNA]</scope>
    <source>
        <strain evidence="6 7">DSM 52655</strain>
    </source>
</reference>
<proteinExistence type="predicted"/>
<evidence type="ECO:0000256" key="1">
    <source>
        <dbReference type="ARBA" id="ARBA00022723"/>
    </source>
</evidence>
<dbReference type="Proteomes" id="UP000217257">
    <property type="component" value="Chromosome"/>
</dbReference>
<feature type="domain" description="NodB homology" evidence="5">
    <location>
        <begin position="63"/>
        <end position="247"/>
    </location>
</feature>
<dbReference type="InterPro" id="IPR050248">
    <property type="entry name" value="Polysacc_deacetylase_ArnD"/>
</dbReference>
<dbReference type="InterPro" id="IPR011330">
    <property type="entry name" value="Glyco_hydro/deAcase_b/a-brl"/>
</dbReference>
<keyword evidence="2" id="KW-0378">Hydrolase</keyword>
<protein>
    <recommendedName>
        <fullName evidence="5">NodB homology domain-containing protein</fullName>
    </recommendedName>
</protein>
<gene>
    <name evidence="6" type="ORF">CYFUS_007505</name>
</gene>
<accession>A0A250JDQ2</accession>
<dbReference type="GO" id="GO:0016020">
    <property type="term" value="C:membrane"/>
    <property type="evidence" value="ECO:0007669"/>
    <property type="project" value="TreeGrafter"/>
</dbReference>
<dbReference type="GO" id="GO:0005975">
    <property type="term" value="P:carbohydrate metabolic process"/>
    <property type="evidence" value="ECO:0007669"/>
    <property type="project" value="InterPro"/>
</dbReference>
<evidence type="ECO:0000256" key="3">
    <source>
        <dbReference type="SAM" id="MobiDB-lite"/>
    </source>
</evidence>
<dbReference type="PANTHER" id="PTHR10587:SF133">
    <property type="entry name" value="CHITIN DEACETYLASE 1-RELATED"/>
    <property type="match status" value="1"/>
</dbReference>
<dbReference type="RefSeq" id="WP_095989642.1">
    <property type="nucleotide sequence ID" value="NZ_CP022098.1"/>
</dbReference>
<feature type="region of interest" description="Disordered" evidence="3">
    <location>
        <begin position="25"/>
        <end position="44"/>
    </location>
</feature>
<keyword evidence="4" id="KW-0732">Signal</keyword>